<reference evidence="1 2" key="1">
    <citation type="journal article" date="2017" name="ISME J.">
        <title>Potential for microbial H2 and metal transformations associated with novel bacteria and archaea in deep terrestrial subsurface sediments.</title>
        <authorList>
            <person name="Hernsdorf A.W."/>
            <person name="Amano Y."/>
            <person name="Miyakawa K."/>
            <person name="Ise K."/>
            <person name="Suzuki Y."/>
            <person name="Anantharaman K."/>
            <person name="Probst A."/>
            <person name="Burstein D."/>
            <person name="Thomas B.C."/>
            <person name="Banfield J.F."/>
        </authorList>
    </citation>
    <scope>NUCLEOTIDE SEQUENCE [LARGE SCALE GENOMIC DNA]</scope>
    <source>
        <strain evidence="1">HGW-Wallbacteria-1</strain>
    </source>
</reference>
<evidence type="ECO:0000313" key="1">
    <source>
        <dbReference type="EMBL" id="PKK89457.1"/>
    </source>
</evidence>
<sequence>MRPSSISPTEYYAAIQPKLQQTFSKSSWVLGYGPELIAHGWSPDKLLVTVEPISELEKLTSDWDLEVFLPIFGTDVEYVLAPIDFEIFLSDANYTLYGERHSQLHYFEKYIKPVAAIFEELLKTFGIPYLLDLTPSGGHVLFYVEKNSSAWKSLASIGYLEPELFAAYEYTDPEDLKRSPAAGFEAGSVFSGIGRLWNYVSLWTKRACAEMDLPVTVCDSAHKCMNLDNSWAAFPGYMRIIRSPFSLHKKNIHKYNQGTFPLCDIIQVEYDGEREIRCDDFNELTRCMWNLEKSLDHHQNYTGNIPVANEGVTRIITEKYAKSDLFMFDKNFDNTPSLHPGEALYRGLNDTRLSSKSKHMVRYPNPRALQPNMLKKFIADLMGHGWSPKHIGDVINDLYSDPRHHWNENWFKNVSRTRANFWARALGSEILLESGYKMV</sequence>
<comment type="caution">
    <text evidence="1">The sequence shown here is derived from an EMBL/GenBank/DDBJ whole genome shotgun (WGS) entry which is preliminary data.</text>
</comment>
<organism evidence="1 2">
    <name type="scientific">Candidatus Wallbacteria bacterium HGW-Wallbacteria-1</name>
    <dbReference type="NCBI Taxonomy" id="2013854"/>
    <lineage>
        <taxon>Bacteria</taxon>
        <taxon>Candidatus Walliibacteriota</taxon>
    </lineage>
</organism>
<proteinExistence type="predicted"/>
<protein>
    <submittedName>
        <fullName evidence="1">Uncharacterized protein</fullName>
    </submittedName>
</protein>
<accession>A0A2N1PM81</accession>
<gene>
    <name evidence="1" type="ORF">CVV64_14350</name>
</gene>
<dbReference type="AlphaFoldDB" id="A0A2N1PM81"/>
<dbReference type="Proteomes" id="UP000233256">
    <property type="component" value="Unassembled WGS sequence"/>
</dbReference>
<name>A0A2N1PM81_9BACT</name>
<dbReference type="EMBL" id="PGXC01000017">
    <property type="protein sequence ID" value="PKK89457.1"/>
    <property type="molecule type" value="Genomic_DNA"/>
</dbReference>
<evidence type="ECO:0000313" key="2">
    <source>
        <dbReference type="Proteomes" id="UP000233256"/>
    </source>
</evidence>